<proteinExistence type="predicted"/>
<gene>
    <name evidence="2" type="ORF">GRX01_11075</name>
</gene>
<protein>
    <recommendedName>
        <fullName evidence="1">DUF7344 domain-containing protein</fullName>
    </recommendedName>
</protein>
<reference evidence="2 3" key="1">
    <citation type="submission" date="2019-12" db="EMBL/GenBank/DDBJ databases">
        <title>Isolation and characterization of three novel carbon monoxide-oxidizing members of Halobacteria from salione crusts and soils.</title>
        <authorList>
            <person name="Myers M.R."/>
            <person name="King G.M."/>
        </authorList>
    </citation>
    <scope>NUCLEOTIDE SEQUENCE [LARGE SCALE GENOMIC DNA]</scope>
    <source>
        <strain evidence="2 3">WSA2</strain>
    </source>
</reference>
<evidence type="ECO:0000313" key="3">
    <source>
        <dbReference type="Proteomes" id="UP000437065"/>
    </source>
</evidence>
<dbReference type="Proteomes" id="UP000437065">
    <property type="component" value="Unassembled WGS sequence"/>
</dbReference>
<organism evidence="2 3">
    <name type="scientific">Halobaculum saliterrae</name>
    <dbReference type="NCBI Taxonomy" id="2073113"/>
    <lineage>
        <taxon>Archaea</taxon>
        <taxon>Methanobacteriati</taxon>
        <taxon>Methanobacteriota</taxon>
        <taxon>Stenosarchaea group</taxon>
        <taxon>Halobacteria</taxon>
        <taxon>Halobacteriales</taxon>
        <taxon>Haloferacaceae</taxon>
        <taxon>Halobaculum</taxon>
    </lineage>
</organism>
<evidence type="ECO:0000313" key="2">
    <source>
        <dbReference type="EMBL" id="MXR41875.1"/>
    </source>
</evidence>
<dbReference type="OrthoDB" id="247722at2157"/>
<dbReference type="InterPro" id="IPR055768">
    <property type="entry name" value="DUF7344"/>
</dbReference>
<sequence length="69" mass="7731">MSLNEVSEHIGATLDSSVEAVETNLYHTDLPKLERAGFVEYDERSGVIRSRNCELISKLQQLGFLDCTT</sequence>
<evidence type="ECO:0000259" key="1">
    <source>
        <dbReference type="Pfam" id="PF24035"/>
    </source>
</evidence>
<dbReference type="Pfam" id="PF24035">
    <property type="entry name" value="DUF7344"/>
    <property type="match status" value="1"/>
</dbReference>
<dbReference type="EMBL" id="WUUS01000006">
    <property type="protein sequence ID" value="MXR41875.1"/>
    <property type="molecule type" value="Genomic_DNA"/>
</dbReference>
<comment type="caution">
    <text evidence="2">The sequence shown here is derived from an EMBL/GenBank/DDBJ whole genome shotgun (WGS) entry which is preliminary data.</text>
</comment>
<dbReference type="AlphaFoldDB" id="A0A6B0ST68"/>
<dbReference type="RefSeq" id="WP_159667084.1">
    <property type="nucleotide sequence ID" value="NZ_WUUS01000006.1"/>
</dbReference>
<keyword evidence="3" id="KW-1185">Reference proteome</keyword>
<accession>A0A6B0ST68</accession>
<feature type="domain" description="DUF7344" evidence="1">
    <location>
        <begin position="15"/>
        <end position="49"/>
    </location>
</feature>
<name>A0A6B0ST68_9EURY</name>